<dbReference type="Proteomes" id="UP000049685">
    <property type="component" value="Unassembled WGS sequence"/>
</dbReference>
<dbReference type="InterPro" id="IPR009739">
    <property type="entry name" value="LprI-like_N"/>
</dbReference>
<proteinExistence type="predicted"/>
<dbReference type="PROSITE" id="PS51257">
    <property type="entry name" value="PROKAR_LIPOPROTEIN"/>
    <property type="match status" value="1"/>
</dbReference>
<dbReference type="Pfam" id="PF07007">
    <property type="entry name" value="LprI"/>
    <property type="match status" value="1"/>
</dbReference>
<feature type="domain" description="Lysozyme inhibitor LprI-like N-terminal" evidence="1">
    <location>
        <begin position="167"/>
        <end position="255"/>
    </location>
</feature>
<name>A0A9P1L200_PARSO</name>
<dbReference type="KEGG" id="psor:RSJ16_12470"/>
<organism evidence="2 3">
    <name type="scientific">Paraclostridium sordellii</name>
    <name type="common">Clostridium sordellii</name>
    <dbReference type="NCBI Taxonomy" id="1505"/>
    <lineage>
        <taxon>Bacteria</taxon>
        <taxon>Bacillati</taxon>
        <taxon>Bacillota</taxon>
        <taxon>Clostridia</taxon>
        <taxon>Peptostreptococcales</taxon>
        <taxon>Peptostreptococcaceae</taxon>
        <taxon>Paraclostridium</taxon>
    </lineage>
</organism>
<protein>
    <submittedName>
        <fullName evidence="2">Lipoprotein</fullName>
    </submittedName>
</protein>
<comment type="caution">
    <text evidence="2">The sequence shown here is derived from an EMBL/GenBank/DDBJ whole genome shotgun (WGS) entry which is preliminary data.</text>
</comment>
<dbReference type="PANTHER" id="PTHR39176">
    <property type="entry name" value="PERIPLASMIC PROTEIN-RELATED"/>
    <property type="match status" value="1"/>
</dbReference>
<gene>
    <name evidence="2" type="ORF">UMC4404_30411</name>
</gene>
<keyword evidence="2" id="KW-0449">Lipoprotein</keyword>
<dbReference type="Gene3D" id="1.20.1270.180">
    <property type="match status" value="1"/>
</dbReference>
<dbReference type="PANTHER" id="PTHR39176:SF1">
    <property type="entry name" value="PERIPLASMIC PROTEIN"/>
    <property type="match status" value="1"/>
</dbReference>
<dbReference type="AlphaFoldDB" id="A0A9P1L200"/>
<accession>A0A9P1L200</accession>
<dbReference type="RefSeq" id="WP_055328327.1">
    <property type="nucleotide sequence ID" value="NZ_BDJI01000002.1"/>
</dbReference>
<dbReference type="EMBL" id="CDNY01000029">
    <property type="protein sequence ID" value="CEN31855.1"/>
    <property type="molecule type" value="Genomic_DNA"/>
</dbReference>
<evidence type="ECO:0000313" key="2">
    <source>
        <dbReference type="EMBL" id="CEN31855.1"/>
    </source>
</evidence>
<evidence type="ECO:0000313" key="3">
    <source>
        <dbReference type="Proteomes" id="UP000049685"/>
    </source>
</evidence>
<evidence type="ECO:0000259" key="1">
    <source>
        <dbReference type="Pfam" id="PF07007"/>
    </source>
</evidence>
<reference evidence="3" key="1">
    <citation type="submission" date="2015-01" db="EMBL/GenBank/DDBJ databases">
        <authorList>
            <person name="Aslett A.Martin."/>
            <person name="De Silva Nishadi"/>
        </authorList>
    </citation>
    <scope>NUCLEOTIDE SEQUENCE [LARGE SCALE GENOMIC DNA]</scope>
    <source>
        <strain evidence="3">UMC4404</strain>
    </source>
</reference>
<sequence length="261" mass="30116">MFKRSIFISLIGGLLLFTGCENKSSSYEKMIEDGKIAIVNNDYEKAEGLFDLALEKNSNDKEAKSLQEQTQKLIQASKLKDEGHIEEAKRICDEIDGMYSKSDVVKKQVSKLKEELDIITKNDILDKSSEHKKSELKDKHSILADKRYKYIGKLEEIQNEINSFSQNYSNNADMIEGEATALKLWDDELNKIYGEIKENTHPKEMEIIKRKQLEWIEHRDKEAKKESEKNGDGSLSGVVYNSTLARLTKERCYELVNTYMK</sequence>